<evidence type="ECO:0000313" key="1">
    <source>
        <dbReference type="EMBL" id="MBU6080023.1"/>
    </source>
</evidence>
<dbReference type="EMBL" id="JAHLZF010000003">
    <property type="protein sequence ID" value="MBU6080023.1"/>
    <property type="molecule type" value="Genomic_DNA"/>
</dbReference>
<proteinExistence type="predicted"/>
<gene>
    <name evidence="1" type="ORF">KQ486_03235</name>
</gene>
<organism evidence="1 2">
    <name type="scientific">Allobacillus halotolerans</name>
    <dbReference type="NCBI Taxonomy" id="570278"/>
    <lineage>
        <taxon>Bacteria</taxon>
        <taxon>Bacillati</taxon>
        <taxon>Bacillota</taxon>
        <taxon>Bacilli</taxon>
        <taxon>Bacillales</taxon>
        <taxon>Bacillaceae</taxon>
        <taxon>Allobacillus</taxon>
    </lineage>
</organism>
<evidence type="ECO:0000313" key="2">
    <source>
        <dbReference type="Proteomes" id="UP000812672"/>
    </source>
</evidence>
<dbReference type="RefSeq" id="WP_216686784.1">
    <property type="nucleotide sequence ID" value="NZ_CAUPKR010000002.1"/>
</dbReference>
<dbReference type="Proteomes" id="UP000812672">
    <property type="component" value="Unassembled WGS sequence"/>
</dbReference>
<comment type="caution">
    <text evidence="1">The sequence shown here is derived from an EMBL/GenBank/DDBJ whole genome shotgun (WGS) entry which is preliminary data.</text>
</comment>
<keyword evidence="2" id="KW-1185">Reference proteome</keyword>
<reference evidence="1 2" key="1">
    <citation type="journal article" date="2011" name="Int. J. Syst. Evol. Microbiol.">
        <title>Allobacillus halotolerans gen. nov., sp. nov. isolated from shrimp paste.</title>
        <authorList>
            <person name="Sheu S.Y."/>
            <person name="Arun A.B."/>
            <person name="Jiang S.R."/>
            <person name="Young C.C."/>
            <person name="Chen W.M."/>
        </authorList>
    </citation>
    <scope>NUCLEOTIDE SEQUENCE [LARGE SCALE GENOMIC DNA]</scope>
    <source>
        <strain evidence="1 2">LMG 24826</strain>
    </source>
</reference>
<protein>
    <submittedName>
        <fullName evidence="1">Uncharacterized protein</fullName>
    </submittedName>
</protein>
<accession>A0ABS6GLQ9</accession>
<sequence>MKLYFEDWLEKQNIDSESLSLFKESIVCYKAGAYRASILTSFMGFLSVVRWKILNSSKPDNIHEREWERIASNLRNDDRWDTETLECIKRTDARKVIFSISDDLRRQVSYWKDRRNDSAHSKRNKIDYAHVETLWLFISSNMGKFAVNGNMDSILLKIKRHYDIAYNSIGKPTDQLISEIMHGIEESEIETFCSRLHQLFLEEDRHYCNDFIIIISSDDDESTFLQFWNDLIHINETWERSVFNYMKTNEYLFDGFINVYPHKVGLLYSDSEFIRNLWYERIPSYINCYSVLSELFRHNLIEKSEHKEVFQRVINPKYDNLTEKDIRFFDQFGFSKVFEKSVFTERLIDDFGWGNANYRLVITYIKEKGLNELIVSTLNSVFDKYKYFPNTAQVNLHSFFNENQEYKNKYIEISTEIGVTPTDLLISD</sequence>
<name>A0ABS6GLQ9_9BACI</name>